<evidence type="ECO:0000256" key="4">
    <source>
        <dbReference type="ARBA" id="ARBA00023267"/>
    </source>
</evidence>
<name>A0A2T0ZX08_9ACTN</name>
<dbReference type="AlphaFoldDB" id="A0A2T0ZX08"/>
<dbReference type="InterPro" id="IPR016185">
    <property type="entry name" value="PreATP-grasp_dom_sf"/>
</dbReference>
<keyword evidence="2 5" id="KW-0547">Nucleotide-binding</keyword>
<dbReference type="InterPro" id="IPR011764">
    <property type="entry name" value="Biotin_carboxylation_dom"/>
</dbReference>
<evidence type="ECO:0000259" key="7">
    <source>
        <dbReference type="PROSITE" id="PS50979"/>
    </source>
</evidence>
<evidence type="ECO:0000313" key="9">
    <source>
        <dbReference type="Proteomes" id="UP000237752"/>
    </source>
</evidence>
<dbReference type="InterPro" id="IPR005482">
    <property type="entry name" value="Biotin_COase_C"/>
</dbReference>
<dbReference type="GO" id="GO:0016874">
    <property type="term" value="F:ligase activity"/>
    <property type="evidence" value="ECO:0007669"/>
    <property type="project" value="UniProtKB-KW"/>
</dbReference>
<gene>
    <name evidence="8" type="ORF">CLV47_11345</name>
</gene>
<keyword evidence="9" id="KW-1185">Reference proteome</keyword>
<dbReference type="Gene3D" id="3.30.470.20">
    <property type="entry name" value="ATP-grasp fold, B domain"/>
    <property type="match status" value="1"/>
</dbReference>
<dbReference type="InterPro" id="IPR005479">
    <property type="entry name" value="CPAse_ATP-bd"/>
</dbReference>
<keyword evidence="3 5" id="KW-0067">ATP-binding</keyword>
<sequence>MNLPTRLIVADRGEIACRIFESCRKLGIGTVAVYSAAEAESKHVRMADIAICVGSADPGDSYMNRQRVLAAAIDSGADAVHPGYGFLSEDPQFARDVIRSGLTWVGPSPDVIETLRDRIRARALMEAAGVRAVPGRKLPSGDSSARAPDCGDIGYPLVVKAGRGPRGTKIARSARDLDFALVAARADRSRMSTSDPIIAEKYFEHARHIEVQIVGLRSGHTVALGERDCSVQRQHQKVLGETPAPRLEDTQRDWLYETAVRVARAVDYRGIGTVEFILNVESREFYFLEMNTRLQVEHPITEMVTGLDLVHEQLLLASGEPPSVGVLVPTRPSGHSMEFRIYAEEPIYLGPRPERIREWIEPAAGGIRVDSGYEAGDAVTADYDQLLAKIVVWGRDRAEAMFQLLSAARQFRIGGLGHNLPLVTEILGTDDFYTGNYDTSLLTQIQQ</sequence>
<evidence type="ECO:0000256" key="3">
    <source>
        <dbReference type="ARBA" id="ARBA00022840"/>
    </source>
</evidence>
<comment type="caution">
    <text evidence="8">The sequence shown here is derived from an EMBL/GenBank/DDBJ whole genome shotgun (WGS) entry which is preliminary data.</text>
</comment>
<dbReference type="GO" id="GO:0046872">
    <property type="term" value="F:metal ion binding"/>
    <property type="evidence" value="ECO:0007669"/>
    <property type="project" value="InterPro"/>
</dbReference>
<evidence type="ECO:0000256" key="5">
    <source>
        <dbReference type="PROSITE-ProRule" id="PRU00409"/>
    </source>
</evidence>
<dbReference type="PANTHER" id="PTHR18866:SF127">
    <property type="match status" value="1"/>
</dbReference>
<proteinExistence type="predicted"/>
<dbReference type="InterPro" id="IPR011054">
    <property type="entry name" value="Rudment_hybrid_motif"/>
</dbReference>
<reference evidence="8 9" key="1">
    <citation type="submission" date="2018-03" db="EMBL/GenBank/DDBJ databases">
        <title>Genomic Encyclopedia of Archaeal and Bacterial Type Strains, Phase II (KMG-II): from individual species to whole genera.</title>
        <authorList>
            <person name="Goeker M."/>
        </authorList>
    </citation>
    <scope>NUCLEOTIDE SEQUENCE [LARGE SCALE GENOMIC DNA]</scope>
    <source>
        <strain evidence="8 9">DSM 100065</strain>
    </source>
</reference>
<dbReference type="InterPro" id="IPR050856">
    <property type="entry name" value="Biotin_carboxylase_complex"/>
</dbReference>
<dbReference type="SUPFAM" id="SSF56059">
    <property type="entry name" value="Glutathione synthetase ATP-binding domain-like"/>
    <property type="match status" value="1"/>
</dbReference>
<evidence type="ECO:0000313" key="8">
    <source>
        <dbReference type="EMBL" id="PRZ40880.1"/>
    </source>
</evidence>
<dbReference type="SUPFAM" id="SSF51246">
    <property type="entry name" value="Rudiment single hybrid motif"/>
    <property type="match status" value="1"/>
</dbReference>
<dbReference type="EMBL" id="PVUE01000013">
    <property type="protein sequence ID" value="PRZ40880.1"/>
    <property type="molecule type" value="Genomic_DNA"/>
</dbReference>
<dbReference type="Pfam" id="PF00289">
    <property type="entry name" value="Biotin_carb_N"/>
    <property type="match status" value="1"/>
</dbReference>
<keyword evidence="1" id="KW-0436">Ligase</keyword>
<dbReference type="PROSITE" id="PS50979">
    <property type="entry name" value="BC"/>
    <property type="match status" value="1"/>
</dbReference>
<dbReference type="RefSeq" id="WP_106349817.1">
    <property type="nucleotide sequence ID" value="NZ_PVUE01000013.1"/>
</dbReference>
<dbReference type="InterPro" id="IPR011761">
    <property type="entry name" value="ATP-grasp"/>
</dbReference>
<organism evidence="8 9">
    <name type="scientific">Antricoccus suffuscus</name>
    <dbReference type="NCBI Taxonomy" id="1629062"/>
    <lineage>
        <taxon>Bacteria</taxon>
        <taxon>Bacillati</taxon>
        <taxon>Actinomycetota</taxon>
        <taxon>Actinomycetes</taxon>
        <taxon>Geodermatophilales</taxon>
        <taxon>Antricoccaceae</taxon>
        <taxon>Antricoccus</taxon>
    </lineage>
</organism>
<dbReference type="InterPro" id="IPR005481">
    <property type="entry name" value="BC-like_N"/>
</dbReference>
<accession>A0A2T0ZX08</accession>
<dbReference type="Pfam" id="PF02786">
    <property type="entry name" value="CPSase_L_D2"/>
    <property type="match status" value="1"/>
</dbReference>
<evidence type="ECO:0000256" key="1">
    <source>
        <dbReference type="ARBA" id="ARBA00022598"/>
    </source>
</evidence>
<feature type="domain" description="Biotin carboxylation" evidence="7">
    <location>
        <begin position="3"/>
        <end position="447"/>
    </location>
</feature>
<keyword evidence="4" id="KW-0092">Biotin</keyword>
<dbReference type="SUPFAM" id="SSF52440">
    <property type="entry name" value="PreATP-grasp domain"/>
    <property type="match status" value="1"/>
</dbReference>
<protein>
    <submittedName>
        <fullName evidence="8">Acetyl-CoA carboxylase biotin carboxylase subunit</fullName>
    </submittedName>
</protein>
<dbReference type="SMART" id="SM00878">
    <property type="entry name" value="Biotin_carb_C"/>
    <property type="match status" value="1"/>
</dbReference>
<feature type="domain" description="ATP-grasp" evidence="6">
    <location>
        <begin position="122"/>
        <end position="318"/>
    </location>
</feature>
<evidence type="ECO:0000259" key="6">
    <source>
        <dbReference type="PROSITE" id="PS50975"/>
    </source>
</evidence>
<dbReference type="GO" id="GO:0005524">
    <property type="term" value="F:ATP binding"/>
    <property type="evidence" value="ECO:0007669"/>
    <property type="project" value="UniProtKB-UniRule"/>
</dbReference>
<evidence type="ECO:0000256" key="2">
    <source>
        <dbReference type="ARBA" id="ARBA00022741"/>
    </source>
</evidence>
<dbReference type="Proteomes" id="UP000237752">
    <property type="component" value="Unassembled WGS sequence"/>
</dbReference>
<dbReference type="OrthoDB" id="9760256at2"/>
<dbReference type="Pfam" id="PF02785">
    <property type="entry name" value="Biotin_carb_C"/>
    <property type="match status" value="1"/>
</dbReference>
<dbReference type="PANTHER" id="PTHR18866">
    <property type="entry name" value="CARBOXYLASE:PYRUVATE/ACETYL-COA/PROPIONYL-COA CARBOXYLASE"/>
    <property type="match status" value="1"/>
</dbReference>
<dbReference type="PROSITE" id="PS00867">
    <property type="entry name" value="CPSASE_2"/>
    <property type="match status" value="1"/>
</dbReference>
<dbReference type="PROSITE" id="PS50975">
    <property type="entry name" value="ATP_GRASP"/>
    <property type="match status" value="1"/>
</dbReference>